<evidence type="ECO:0000313" key="1">
    <source>
        <dbReference type="EMBL" id="ESA00542.1"/>
    </source>
</evidence>
<dbReference type="HOGENOM" id="CLU_2098134_0_0_1"/>
<accession>U9SZM0</accession>
<reference evidence="1" key="1">
    <citation type="submission" date="2013-07" db="EMBL/GenBank/DDBJ databases">
        <title>The genome of an arbuscular mycorrhizal fungus provides insights into the evolution of the oldest plant symbiosis.</title>
        <authorList>
            <consortium name="DOE Joint Genome Institute"/>
            <person name="Tisserant E."/>
            <person name="Malbreil M."/>
            <person name="Kuo A."/>
            <person name="Kohler A."/>
            <person name="Symeonidi A."/>
            <person name="Balestrini R."/>
            <person name="Charron P."/>
            <person name="Duensing N."/>
            <person name="Frei-dit-Frey N."/>
            <person name="Gianinazzi-Pearson V."/>
            <person name="Gilbert B."/>
            <person name="Handa Y."/>
            <person name="Hijri M."/>
            <person name="Kaul R."/>
            <person name="Kawaguchi M."/>
            <person name="Krajinski F."/>
            <person name="Lammers P."/>
            <person name="Lapierre D."/>
            <person name="Masclaux F.G."/>
            <person name="Murat C."/>
            <person name="Morin E."/>
            <person name="Ndikumana S."/>
            <person name="Pagni M."/>
            <person name="Petitpierre D."/>
            <person name="Requena N."/>
            <person name="Rosikiewicz P."/>
            <person name="Riley R."/>
            <person name="Saito K."/>
            <person name="San Clemente H."/>
            <person name="Shapiro H."/>
            <person name="van Tuinen D."/>
            <person name="Becard G."/>
            <person name="Bonfante P."/>
            <person name="Paszkowski U."/>
            <person name="Shachar-Hill Y."/>
            <person name="Young J.P."/>
            <person name="Sanders I.R."/>
            <person name="Henrissat B."/>
            <person name="Rensing S.A."/>
            <person name="Grigoriev I.V."/>
            <person name="Corradi N."/>
            <person name="Roux C."/>
            <person name="Martin F."/>
        </authorList>
    </citation>
    <scope>NUCLEOTIDE SEQUENCE</scope>
    <source>
        <strain evidence="1">DAOM 197198</strain>
    </source>
</reference>
<name>U9SZM0_RHIID</name>
<sequence>MNAKSDQLSDARLDNKFKEAEKCMNRELYEDTRKWLLEQLIAIGCDSGEIALYQFLRNTYPDGIDEPFTTFYENYALGAIGLKAKMLRIDFEGRKKSAMILRASADELLDILTRYY</sequence>
<gene>
    <name evidence="1" type="ORF">GLOINDRAFT_328547</name>
</gene>
<proteinExistence type="predicted"/>
<dbReference type="AlphaFoldDB" id="U9SZM0"/>
<dbReference type="EMBL" id="KI297129">
    <property type="protein sequence ID" value="ESA00542.1"/>
    <property type="molecule type" value="Genomic_DNA"/>
</dbReference>
<protein>
    <submittedName>
        <fullName evidence="1">Uncharacterized protein</fullName>
    </submittedName>
</protein>
<dbReference type="VEuPathDB" id="FungiDB:RhiirFUN_012455"/>
<organism evidence="1">
    <name type="scientific">Rhizophagus irregularis (strain DAOM 181602 / DAOM 197198 / MUCL 43194)</name>
    <name type="common">Arbuscular mycorrhizal fungus</name>
    <name type="synonym">Glomus intraradices</name>
    <dbReference type="NCBI Taxonomy" id="747089"/>
    <lineage>
        <taxon>Eukaryota</taxon>
        <taxon>Fungi</taxon>
        <taxon>Fungi incertae sedis</taxon>
        <taxon>Mucoromycota</taxon>
        <taxon>Glomeromycotina</taxon>
        <taxon>Glomeromycetes</taxon>
        <taxon>Glomerales</taxon>
        <taxon>Glomeraceae</taxon>
        <taxon>Rhizophagus</taxon>
    </lineage>
</organism>